<name>A0A6L3V346_9BACI</name>
<dbReference type="PANTHER" id="PTHR42879">
    <property type="entry name" value="3-OXOACYL-(ACYL-CARRIER-PROTEIN) REDUCTASE"/>
    <property type="match status" value="1"/>
</dbReference>
<protein>
    <submittedName>
        <fullName evidence="3">SDR family oxidoreductase</fullName>
    </submittedName>
</protein>
<dbReference type="Proteomes" id="UP000481030">
    <property type="component" value="Unassembled WGS sequence"/>
</dbReference>
<sequence>MEVIFMKPLQNKVAIVTGSSRGIGAATAVLLAKAGADVVINYHSSEKEALNVLAEVETIGRKGKVVQADVRTTEGVKTLVDETIREFGKVDILINNANINFAFKPFTEMSWEEFSYKLNNEMSSAFHLCQEVVPYMEKQGGGKIVLISSTLSRTPSHGFIAHGTAKAAITTFAKYLAQELGPKNIVTNVISPGLVITDATKDQPAETHEMLRNLTPLQRLAEPEDIAGAILSLVANWNGHINGAYIPVNGGIDMS</sequence>
<dbReference type="PANTHER" id="PTHR42879:SF2">
    <property type="entry name" value="3-OXOACYL-[ACYL-CARRIER-PROTEIN] REDUCTASE FABG"/>
    <property type="match status" value="1"/>
</dbReference>
<dbReference type="GO" id="GO:0016491">
    <property type="term" value="F:oxidoreductase activity"/>
    <property type="evidence" value="ECO:0007669"/>
    <property type="project" value="UniProtKB-KW"/>
</dbReference>
<evidence type="ECO:0000313" key="4">
    <source>
        <dbReference type="Proteomes" id="UP000481030"/>
    </source>
</evidence>
<dbReference type="EMBL" id="WBOS01000006">
    <property type="protein sequence ID" value="KAB2334451.1"/>
    <property type="molecule type" value="Genomic_DNA"/>
</dbReference>
<dbReference type="CDD" id="cd05359">
    <property type="entry name" value="ChcA_like_SDR_c"/>
    <property type="match status" value="1"/>
</dbReference>
<dbReference type="GO" id="GO:0008206">
    <property type="term" value="P:bile acid metabolic process"/>
    <property type="evidence" value="ECO:0007669"/>
    <property type="project" value="UniProtKB-ARBA"/>
</dbReference>
<evidence type="ECO:0000313" key="3">
    <source>
        <dbReference type="EMBL" id="KAB2334451.1"/>
    </source>
</evidence>
<dbReference type="InterPro" id="IPR036291">
    <property type="entry name" value="NAD(P)-bd_dom_sf"/>
</dbReference>
<keyword evidence="2" id="KW-0560">Oxidoreductase</keyword>
<dbReference type="InterPro" id="IPR050259">
    <property type="entry name" value="SDR"/>
</dbReference>
<dbReference type="PRINTS" id="PR00080">
    <property type="entry name" value="SDRFAMILY"/>
</dbReference>
<dbReference type="SUPFAM" id="SSF51735">
    <property type="entry name" value="NAD(P)-binding Rossmann-fold domains"/>
    <property type="match status" value="1"/>
</dbReference>
<comment type="similarity">
    <text evidence="1">Belongs to the short-chain dehydrogenases/reductases (SDR) family.</text>
</comment>
<organism evidence="3 4">
    <name type="scientific">Cytobacillus depressus</name>
    <dbReference type="NCBI Taxonomy" id="1602942"/>
    <lineage>
        <taxon>Bacteria</taxon>
        <taxon>Bacillati</taxon>
        <taxon>Bacillota</taxon>
        <taxon>Bacilli</taxon>
        <taxon>Bacillales</taxon>
        <taxon>Bacillaceae</taxon>
        <taxon>Cytobacillus</taxon>
    </lineage>
</organism>
<dbReference type="InterPro" id="IPR002347">
    <property type="entry name" value="SDR_fam"/>
</dbReference>
<dbReference type="Pfam" id="PF13561">
    <property type="entry name" value="adh_short_C2"/>
    <property type="match status" value="1"/>
</dbReference>
<dbReference type="AlphaFoldDB" id="A0A6L3V346"/>
<dbReference type="FunFam" id="3.40.50.720:FF:000084">
    <property type="entry name" value="Short-chain dehydrogenase reductase"/>
    <property type="match status" value="1"/>
</dbReference>
<reference evidence="3 4" key="1">
    <citation type="journal article" date="2016" name="Antonie Van Leeuwenhoek">
        <title>Bacillus depressus sp. nov., isolated from soil of a sunflower field.</title>
        <authorList>
            <person name="Wei X."/>
            <person name="Xin D."/>
            <person name="Xin Y."/>
            <person name="Zhang H."/>
            <person name="Wang T."/>
            <person name="Zhang J."/>
        </authorList>
    </citation>
    <scope>NUCLEOTIDE SEQUENCE [LARGE SCALE GENOMIC DNA]</scope>
    <source>
        <strain evidence="3 4">BZ1</strain>
    </source>
</reference>
<evidence type="ECO:0000256" key="1">
    <source>
        <dbReference type="ARBA" id="ARBA00006484"/>
    </source>
</evidence>
<dbReference type="PRINTS" id="PR00081">
    <property type="entry name" value="GDHRDH"/>
</dbReference>
<comment type="caution">
    <text evidence="3">The sequence shown here is derived from an EMBL/GenBank/DDBJ whole genome shotgun (WGS) entry which is preliminary data.</text>
</comment>
<dbReference type="OrthoDB" id="9803333at2"/>
<evidence type="ECO:0000256" key="2">
    <source>
        <dbReference type="ARBA" id="ARBA00023002"/>
    </source>
</evidence>
<dbReference type="Gene3D" id="3.40.50.720">
    <property type="entry name" value="NAD(P)-binding Rossmann-like Domain"/>
    <property type="match status" value="1"/>
</dbReference>
<keyword evidence="4" id="KW-1185">Reference proteome</keyword>
<gene>
    <name evidence="3" type="ORF">F7731_14650</name>
</gene>
<proteinExistence type="inferred from homology"/>
<accession>A0A6L3V346</accession>